<evidence type="ECO:0000256" key="1">
    <source>
        <dbReference type="ARBA" id="ARBA00022517"/>
    </source>
</evidence>
<feature type="compositionally biased region" description="Acidic residues" evidence="8">
    <location>
        <begin position="14"/>
        <end position="58"/>
    </location>
</feature>
<feature type="repeat" description="WD" evidence="7">
    <location>
        <begin position="768"/>
        <end position="799"/>
    </location>
</feature>
<accession>A0A7S3HLF9</accession>
<dbReference type="SMART" id="SM01035">
    <property type="entry name" value="BOP1NT"/>
    <property type="match status" value="1"/>
</dbReference>
<dbReference type="Gene3D" id="2.130.10.10">
    <property type="entry name" value="YVTN repeat-like/Quinoprotein amine dehydrogenase"/>
    <property type="match status" value="1"/>
</dbReference>
<keyword evidence="2 6" id="KW-0698">rRNA processing</keyword>
<dbReference type="GO" id="GO:0005654">
    <property type="term" value="C:nucleoplasm"/>
    <property type="evidence" value="ECO:0007669"/>
    <property type="project" value="UniProtKB-SubCell"/>
</dbReference>
<evidence type="ECO:0000256" key="4">
    <source>
        <dbReference type="ARBA" id="ARBA00022737"/>
    </source>
</evidence>
<comment type="subcellular location">
    <subcellularLocation>
        <location evidence="6">Nucleus</location>
        <location evidence="6">Nucleolus</location>
    </subcellularLocation>
    <subcellularLocation>
        <location evidence="6">Nucleus</location>
        <location evidence="6">Nucleoplasm</location>
    </subcellularLocation>
</comment>
<proteinExistence type="inferred from homology"/>
<dbReference type="PROSITE" id="PS50294">
    <property type="entry name" value="WD_REPEATS_REGION"/>
    <property type="match status" value="1"/>
</dbReference>
<dbReference type="EMBL" id="HBIC01053196">
    <property type="protein sequence ID" value="CAE0298437.1"/>
    <property type="molecule type" value="Transcribed_RNA"/>
</dbReference>
<dbReference type="HAMAP" id="MF_03027">
    <property type="entry name" value="BOP1"/>
    <property type="match status" value="1"/>
</dbReference>
<name>A0A7S3HLF9_9STRA</name>
<comment type="function">
    <text evidence="6">Required for maturation of ribosomal RNAs and formation of the large ribosomal subunit.</text>
</comment>
<dbReference type="GO" id="GO:0030687">
    <property type="term" value="C:preribosome, large subunit precursor"/>
    <property type="evidence" value="ECO:0007669"/>
    <property type="project" value="UniProtKB-UniRule"/>
</dbReference>
<dbReference type="PROSITE" id="PS00678">
    <property type="entry name" value="WD_REPEATS_1"/>
    <property type="match status" value="1"/>
</dbReference>
<organism evidence="10">
    <name type="scientific">Spumella elongata</name>
    <dbReference type="NCBI Taxonomy" id="89044"/>
    <lineage>
        <taxon>Eukaryota</taxon>
        <taxon>Sar</taxon>
        <taxon>Stramenopiles</taxon>
        <taxon>Ochrophyta</taxon>
        <taxon>Chrysophyceae</taxon>
        <taxon>Chromulinales</taxon>
        <taxon>Chromulinaceae</taxon>
        <taxon>Spumella</taxon>
    </lineage>
</organism>
<evidence type="ECO:0000256" key="6">
    <source>
        <dbReference type="HAMAP-Rule" id="MF_03027"/>
    </source>
</evidence>
<keyword evidence="1 6" id="KW-0690">Ribosome biogenesis</keyword>
<dbReference type="PROSITE" id="PS50082">
    <property type="entry name" value="WD_REPEATS_2"/>
    <property type="match status" value="2"/>
</dbReference>
<evidence type="ECO:0000256" key="5">
    <source>
        <dbReference type="ARBA" id="ARBA00023242"/>
    </source>
</evidence>
<dbReference type="GO" id="GO:0000466">
    <property type="term" value="P:maturation of 5.8S rRNA from tricistronic rRNA transcript (SSU-rRNA, 5.8S rRNA, LSU-rRNA)"/>
    <property type="evidence" value="ECO:0007669"/>
    <property type="project" value="UniProtKB-UniRule"/>
</dbReference>
<evidence type="ECO:0000256" key="3">
    <source>
        <dbReference type="ARBA" id="ARBA00022574"/>
    </source>
</evidence>
<keyword evidence="5 6" id="KW-0539">Nucleus</keyword>
<evidence type="ECO:0000259" key="9">
    <source>
        <dbReference type="SMART" id="SM01035"/>
    </source>
</evidence>
<dbReference type="InterPro" id="IPR028598">
    <property type="entry name" value="BOP1/Erb1"/>
</dbReference>
<dbReference type="GO" id="GO:0000463">
    <property type="term" value="P:maturation of LSU-rRNA from tricistronic rRNA transcript (SSU-rRNA, 5.8S rRNA, LSU-rRNA)"/>
    <property type="evidence" value="ECO:0007669"/>
    <property type="project" value="UniProtKB-UniRule"/>
</dbReference>
<feature type="region of interest" description="Disordered" evidence="8">
    <location>
        <begin position="1"/>
        <end position="112"/>
    </location>
</feature>
<reference evidence="10" key="1">
    <citation type="submission" date="2021-01" db="EMBL/GenBank/DDBJ databases">
        <authorList>
            <person name="Corre E."/>
            <person name="Pelletier E."/>
            <person name="Niang G."/>
            <person name="Scheremetjew M."/>
            <person name="Finn R."/>
            <person name="Kale V."/>
            <person name="Holt S."/>
            <person name="Cochrane G."/>
            <person name="Meng A."/>
            <person name="Brown T."/>
            <person name="Cohen L."/>
        </authorList>
    </citation>
    <scope>NUCLEOTIDE SEQUENCE</scope>
    <source>
        <strain evidence="10">CCAP 955/1</strain>
    </source>
</reference>
<sequence length="857" mass="95335">MAKKAAAPVKEVVVEESESEEEEEVEIDSEEGFDSEDQEDSEGSDEEDEDEEDEEGDSANDGTDRSDVDGSEDPEDSEDGFEQQSSSDEDSLNEDESTDEEKDDRDIGDVDITKEAEKLANSRSWSNGKHRSKVIAAAKKSGELGAQQLLQNDDLSSDDEEVAEYGNTIGRVPLHWYDSFDHIGYDIKGGKISKRKGMDRIDQHLANRDDPNASRTIYDMYNDRNVVLSERELEIIRRVQAGAFAHPEFDDTPDYVDYESSIKEIMPLSAAPEPKRRFVASKWEMMKVMKIVKAIKEGRYTEGAKPEGGKAGDKPPVYLIWNDEEDDVIAESKRHQYHLPAPKMPLPGHAESYNPPAEYLLTEEEKAQQEDLDPKDRTYNFTPKEHSCLRHVGGYDNFIKERFERCLDLYLCPRKLKRRLNIDPETLVPRLPSPRELKPFPNTLCLQFLGHVGAVRSVAISPDGQYLASAGDDGTVRLWELDTGLCRFVWDLSSCGTGSAVSDGQLAPEGSPKSVVQVIWNPDPSHGMLVAVVHKSVVIIATGTGSADTVELTDSQLSAIEELADKRSGGNGEEEDNSEDSDNAGSDEEGAGKRKNKKATCVWERFNRVVQVNGRKGKSAAVSAPKILRHGSEVGPRLKLQMQDPVTHVAWHYKGDYLAVLSPTAGAQAVSIHQLSKAKTQFPFSKSPGKVQALSFHPSRPYIFIVTQQHVKLFHLVEQKLVKKLVSGCKWLSSIDVHPSGDHVIVGSYDRRVVWFDLDLSSTPYKTLKFHEKAVRSLQFHRRYPLMASASDDGNIHVFHCMVYSDLARNPLLVPLKVLRGHGVVGGVGVFSVAFHPKQPWLVSAGADGVINLFQDL</sequence>
<comment type="similarity">
    <text evidence="6">Belongs to the WD repeat BOP1/ERB1 family.</text>
</comment>
<dbReference type="InterPro" id="IPR036322">
    <property type="entry name" value="WD40_repeat_dom_sf"/>
</dbReference>
<dbReference type="InterPro" id="IPR012953">
    <property type="entry name" value="BOP1_N_dom"/>
</dbReference>
<keyword evidence="4" id="KW-0677">Repeat</keyword>
<dbReference type="InterPro" id="IPR019775">
    <property type="entry name" value="WD40_repeat_CS"/>
</dbReference>
<dbReference type="SMART" id="SM00320">
    <property type="entry name" value="WD40"/>
    <property type="match status" value="6"/>
</dbReference>
<feature type="region of interest" description="Disordered" evidence="8">
    <location>
        <begin position="564"/>
        <end position="597"/>
    </location>
</feature>
<dbReference type="GO" id="GO:0043021">
    <property type="term" value="F:ribonucleoprotein complex binding"/>
    <property type="evidence" value="ECO:0007669"/>
    <property type="project" value="UniProtKB-UniRule"/>
</dbReference>
<dbReference type="InterPro" id="IPR001680">
    <property type="entry name" value="WD40_rpt"/>
</dbReference>
<dbReference type="PANTHER" id="PTHR17605">
    <property type="entry name" value="RIBOSOME BIOGENESIS PROTEIN BOP1 BLOCK OF PROLIFERATION 1 PROTEIN"/>
    <property type="match status" value="1"/>
</dbReference>
<evidence type="ECO:0000256" key="8">
    <source>
        <dbReference type="SAM" id="MobiDB-lite"/>
    </source>
</evidence>
<evidence type="ECO:0000313" key="10">
    <source>
        <dbReference type="EMBL" id="CAE0298437.1"/>
    </source>
</evidence>
<feature type="compositionally biased region" description="Acidic residues" evidence="8">
    <location>
        <begin position="572"/>
        <end position="589"/>
    </location>
</feature>
<protein>
    <recommendedName>
        <fullName evidence="6">Ribosome biogenesis protein BOP1 homolog</fullName>
    </recommendedName>
</protein>
<dbReference type="GO" id="GO:0070545">
    <property type="term" value="C:PeBoW complex"/>
    <property type="evidence" value="ECO:0007669"/>
    <property type="project" value="TreeGrafter"/>
</dbReference>
<feature type="domain" description="BOP1 N-terminal" evidence="9">
    <location>
        <begin position="177"/>
        <end position="441"/>
    </location>
</feature>
<keyword evidence="3 7" id="KW-0853">WD repeat</keyword>
<feature type="compositionally biased region" description="Acidic residues" evidence="8">
    <location>
        <begin position="69"/>
        <end position="103"/>
    </location>
</feature>
<dbReference type="SUPFAM" id="SSF50978">
    <property type="entry name" value="WD40 repeat-like"/>
    <property type="match status" value="1"/>
</dbReference>
<gene>
    <name evidence="10" type="ORF">SELO1098_LOCUS27291</name>
</gene>
<dbReference type="PANTHER" id="PTHR17605:SF0">
    <property type="entry name" value="RIBOSOME BIOGENESIS PROTEIN BOP1"/>
    <property type="match status" value="1"/>
</dbReference>
<feature type="repeat" description="WD" evidence="7">
    <location>
        <begin position="448"/>
        <end position="484"/>
    </location>
</feature>
<dbReference type="Pfam" id="PF08145">
    <property type="entry name" value="BOP1NT"/>
    <property type="match status" value="1"/>
</dbReference>
<dbReference type="Pfam" id="PF00400">
    <property type="entry name" value="WD40"/>
    <property type="match status" value="4"/>
</dbReference>
<evidence type="ECO:0000256" key="2">
    <source>
        <dbReference type="ARBA" id="ARBA00022552"/>
    </source>
</evidence>
<evidence type="ECO:0000256" key="7">
    <source>
        <dbReference type="PROSITE-ProRule" id="PRU00221"/>
    </source>
</evidence>
<dbReference type="AlphaFoldDB" id="A0A7S3HLF9"/>
<dbReference type="InterPro" id="IPR015943">
    <property type="entry name" value="WD40/YVTN_repeat-like_dom_sf"/>
</dbReference>